<dbReference type="AlphaFoldDB" id="A0A420XVT8"/>
<proteinExistence type="predicted"/>
<feature type="region of interest" description="Disordered" evidence="1">
    <location>
        <begin position="477"/>
        <end position="589"/>
    </location>
</feature>
<comment type="caution">
    <text evidence="2">The sequence shown here is derived from an EMBL/GenBank/DDBJ whole genome shotgun (WGS) entry which is preliminary data.</text>
</comment>
<feature type="compositionally biased region" description="Basic and acidic residues" evidence="1">
    <location>
        <begin position="73"/>
        <end position="82"/>
    </location>
</feature>
<evidence type="ECO:0000313" key="3">
    <source>
        <dbReference type="Proteomes" id="UP000275385"/>
    </source>
</evidence>
<dbReference type="GO" id="GO:0005737">
    <property type="term" value="C:cytoplasm"/>
    <property type="evidence" value="ECO:0007669"/>
    <property type="project" value="TreeGrafter"/>
</dbReference>
<sequence length="589" mass="64515">MDHDWYPDDNKHWAKEYLLDPLTGPTPSDECGPGSSFITPNGVARQISVKNKDSHQTRNTNSSNKHSKAQTHTKKESADRSNKPLPKTPAGTVSPSRANRRPGLPPSSPTSPPSLSRRTTNEEAPLLRKLVSRTQSVRELLTGPSHPGRYPQPTAGLSRSKTVHTYRPVETDWNRGTILTRSNSVAATGDSTKEWATPAARKPGIGIVGTQRRPSVGSLARSKTVTATATRPREQFNRGATFTRSASVRATGRPPTPAFGHSFHSPPAGSPTSSPVESPRRYQLVDVPMASPPMSSNNPFRAKVEADKGKGVGRSGSLSARFPGDMSHRPLDILRREHRAAERNPYNYSAQHRHVRQPSDPIDVLDKSGIVGTPYHHDGPYDPTLADRNTNNLYPPIEAVKDSNEEALKATPRENIQDSLTKHVPLQGTAVIPPGMPDMSGRTMQYEEGADLMRERSAEGGAYKRYDFISYRDDDLKGKGEPSFTIEKKEHDHERRTGDGTTVMYEMQPLVNNTTSSDKSSGRVRQRSISNADRNPAAGSGSHRVTSSEVEASGSGVSRRNTTGKSKLDGLKRRIGSLRKKKNGDDDYL</sequence>
<dbReference type="EMBL" id="QVQW01000151">
    <property type="protein sequence ID" value="RKU39771.1"/>
    <property type="molecule type" value="Genomic_DNA"/>
</dbReference>
<feature type="compositionally biased region" description="Low complexity" evidence="1">
    <location>
        <begin position="547"/>
        <end position="558"/>
    </location>
</feature>
<feature type="region of interest" description="Disordered" evidence="1">
    <location>
        <begin position="19"/>
        <end position="169"/>
    </location>
</feature>
<feature type="region of interest" description="Disordered" evidence="1">
    <location>
        <begin position="184"/>
        <end position="279"/>
    </location>
</feature>
<feature type="region of interest" description="Disordered" evidence="1">
    <location>
        <begin position="307"/>
        <end position="330"/>
    </location>
</feature>
<name>A0A420XVT8_9PEZI</name>
<gene>
    <name evidence="2" type="ORF">DL546_000237</name>
</gene>
<feature type="compositionally biased region" description="Polar residues" evidence="1">
    <location>
        <begin position="238"/>
        <end position="248"/>
    </location>
</feature>
<dbReference type="InterPro" id="IPR013226">
    <property type="entry name" value="Pal1"/>
</dbReference>
<evidence type="ECO:0000256" key="1">
    <source>
        <dbReference type="SAM" id="MobiDB-lite"/>
    </source>
</evidence>
<dbReference type="PANTHER" id="PTHR28307:SF1">
    <property type="entry name" value="PAL1 CELL MORPHOLOGY PROTEIN"/>
    <property type="match status" value="1"/>
</dbReference>
<dbReference type="PANTHER" id="PTHR28307">
    <property type="entry name" value="PROTEIN PAL1"/>
    <property type="match status" value="1"/>
</dbReference>
<feature type="compositionally biased region" description="Basic and acidic residues" evidence="1">
    <location>
        <begin position="477"/>
        <end position="498"/>
    </location>
</feature>
<accession>A0A420XVT8</accession>
<protein>
    <recommendedName>
        <fullName evidence="4">Pal1 cell morphology</fullName>
    </recommendedName>
</protein>
<dbReference type="OrthoDB" id="5389892at2759"/>
<dbReference type="Proteomes" id="UP000275385">
    <property type="component" value="Unassembled WGS sequence"/>
</dbReference>
<feature type="compositionally biased region" description="Polar residues" evidence="1">
    <location>
        <begin position="510"/>
        <end position="519"/>
    </location>
</feature>
<feature type="compositionally biased region" description="Pro residues" evidence="1">
    <location>
        <begin position="103"/>
        <end position="112"/>
    </location>
</feature>
<organism evidence="2 3">
    <name type="scientific">Coniochaeta pulveracea</name>
    <dbReference type="NCBI Taxonomy" id="177199"/>
    <lineage>
        <taxon>Eukaryota</taxon>
        <taxon>Fungi</taxon>
        <taxon>Dikarya</taxon>
        <taxon>Ascomycota</taxon>
        <taxon>Pezizomycotina</taxon>
        <taxon>Sordariomycetes</taxon>
        <taxon>Sordariomycetidae</taxon>
        <taxon>Coniochaetales</taxon>
        <taxon>Coniochaetaceae</taxon>
        <taxon>Coniochaeta</taxon>
    </lineage>
</organism>
<reference evidence="2 3" key="1">
    <citation type="submission" date="2018-08" db="EMBL/GenBank/DDBJ databases">
        <title>Draft genome of the lignicolous fungus Coniochaeta pulveracea.</title>
        <authorList>
            <person name="Borstlap C.J."/>
            <person name="De Witt R.N."/>
            <person name="Botha A."/>
            <person name="Volschenk H."/>
        </authorList>
    </citation>
    <scope>NUCLEOTIDE SEQUENCE [LARGE SCALE GENOMIC DNA]</scope>
    <source>
        <strain evidence="2 3">CAB683</strain>
    </source>
</reference>
<keyword evidence="3" id="KW-1185">Reference proteome</keyword>
<feature type="compositionally biased region" description="Basic residues" evidence="1">
    <location>
        <begin position="573"/>
        <end position="582"/>
    </location>
</feature>
<evidence type="ECO:0000313" key="2">
    <source>
        <dbReference type="EMBL" id="RKU39771.1"/>
    </source>
</evidence>
<evidence type="ECO:0008006" key="4">
    <source>
        <dbReference type="Google" id="ProtNLM"/>
    </source>
</evidence>
<dbReference type="Pfam" id="PF08316">
    <property type="entry name" value="Pal1"/>
    <property type="match status" value="1"/>
</dbReference>